<dbReference type="PANTHER" id="PTHR10357:SF215">
    <property type="entry name" value="ALPHA-AMYLASE 1"/>
    <property type="match status" value="1"/>
</dbReference>
<dbReference type="SUPFAM" id="SSF51445">
    <property type="entry name" value="(Trans)glycosidases"/>
    <property type="match status" value="1"/>
</dbReference>
<comment type="similarity">
    <text evidence="2">Belongs to the glycosyl hydrolase 13 family.</text>
</comment>
<comment type="caution">
    <text evidence="7">The sequence shown here is derived from an EMBL/GenBank/DDBJ whole genome shotgun (WGS) entry which is preliminary data.</text>
</comment>
<evidence type="ECO:0000259" key="6">
    <source>
        <dbReference type="Pfam" id="PF00128"/>
    </source>
</evidence>
<dbReference type="InterPro" id="IPR017853">
    <property type="entry name" value="GH"/>
</dbReference>
<feature type="signal peptide" evidence="5">
    <location>
        <begin position="1"/>
        <end position="22"/>
    </location>
</feature>
<dbReference type="OrthoDB" id="204980at2759"/>
<dbReference type="GO" id="GO:0005975">
    <property type="term" value="P:carbohydrate metabolic process"/>
    <property type="evidence" value="ECO:0007669"/>
    <property type="project" value="InterPro"/>
</dbReference>
<keyword evidence="3" id="KW-0479">Metal-binding</keyword>
<feature type="domain" description="Glycosyl hydrolase family 13 catalytic" evidence="6">
    <location>
        <begin position="35"/>
        <end position="80"/>
    </location>
</feature>
<dbReference type="Gene3D" id="3.20.20.80">
    <property type="entry name" value="Glycosidases"/>
    <property type="match status" value="1"/>
</dbReference>
<sequence>MVANYVSQLLFAFLYLTELAQCLTPAQWRSQSIYQVFTDRFARTDGSTTASCDVNKYCGGTFQGIIKQLDYIQNMGFTAVRIHKPDS</sequence>
<evidence type="ECO:0000256" key="5">
    <source>
        <dbReference type="SAM" id="SignalP"/>
    </source>
</evidence>
<keyword evidence="4 5" id="KW-0732">Signal</keyword>
<evidence type="ECO:0000256" key="1">
    <source>
        <dbReference type="ARBA" id="ARBA00001913"/>
    </source>
</evidence>
<feature type="chain" id="PRO_5040407287" description="Glycosyl hydrolase family 13 catalytic domain-containing protein" evidence="5">
    <location>
        <begin position="23"/>
        <end position="87"/>
    </location>
</feature>
<dbReference type="AlphaFoldDB" id="A0A9N8K6I3"/>
<accession>A0A9N8K6I3</accession>
<dbReference type="EMBL" id="CAINUL010000001">
    <property type="protein sequence ID" value="CAD0105871.1"/>
    <property type="molecule type" value="Genomic_DNA"/>
</dbReference>
<reference evidence="7" key="1">
    <citation type="submission" date="2020-06" db="EMBL/GenBank/DDBJ databases">
        <authorList>
            <person name="Onetto C."/>
        </authorList>
    </citation>
    <scope>NUCLEOTIDE SEQUENCE</scope>
</reference>
<dbReference type="GO" id="GO:0046872">
    <property type="term" value="F:metal ion binding"/>
    <property type="evidence" value="ECO:0007669"/>
    <property type="project" value="UniProtKB-KW"/>
</dbReference>
<keyword evidence="8" id="KW-1185">Reference proteome</keyword>
<evidence type="ECO:0000256" key="2">
    <source>
        <dbReference type="ARBA" id="ARBA00008061"/>
    </source>
</evidence>
<evidence type="ECO:0000313" key="7">
    <source>
        <dbReference type="EMBL" id="CAD0105871.1"/>
    </source>
</evidence>
<protein>
    <recommendedName>
        <fullName evidence="6">Glycosyl hydrolase family 13 catalytic domain-containing protein</fullName>
    </recommendedName>
</protein>
<dbReference type="Pfam" id="PF00128">
    <property type="entry name" value="Alpha-amylase"/>
    <property type="match status" value="1"/>
</dbReference>
<organism evidence="7 8">
    <name type="scientific">Aureobasidium uvarum</name>
    <dbReference type="NCBI Taxonomy" id="2773716"/>
    <lineage>
        <taxon>Eukaryota</taxon>
        <taxon>Fungi</taxon>
        <taxon>Dikarya</taxon>
        <taxon>Ascomycota</taxon>
        <taxon>Pezizomycotina</taxon>
        <taxon>Dothideomycetes</taxon>
        <taxon>Dothideomycetidae</taxon>
        <taxon>Dothideales</taxon>
        <taxon>Saccotheciaceae</taxon>
        <taxon>Aureobasidium</taxon>
    </lineage>
</organism>
<dbReference type="Proteomes" id="UP000745764">
    <property type="component" value="Unassembled WGS sequence"/>
</dbReference>
<evidence type="ECO:0000256" key="3">
    <source>
        <dbReference type="ARBA" id="ARBA00022723"/>
    </source>
</evidence>
<name>A0A9N8K6I3_9PEZI</name>
<dbReference type="InterPro" id="IPR006047">
    <property type="entry name" value="GH13_cat_dom"/>
</dbReference>
<evidence type="ECO:0000256" key="4">
    <source>
        <dbReference type="ARBA" id="ARBA00022729"/>
    </source>
</evidence>
<comment type="cofactor">
    <cofactor evidence="1">
        <name>Ca(2+)</name>
        <dbReference type="ChEBI" id="CHEBI:29108"/>
    </cofactor>
</comment>
<proteinExistence type="inferred from homology"/>
<gene>
    <name evidence="7" type="ORF">AWRI4620_LOCUS126</name>
</gene>
<dbReference type="PANTHER" id="PTHR10357">
    <property type="entry name" value="ALPHA-AMYLASE FAMILY MEMBER"/>
    <property type="match status" value="1"/>
</dbReference>
<evidence type="ECO:0000313" key="8">
    <source>
        <dbReference type="Proteomes" id="UP000745764"/>
    </source>
</evidence>